<evidence type="ECO:0000313" key="2">
    <source>
        <dbReference type="EMBL" id="GAA5080718.1"/>
    </source>
</evidence>
<evidence type="ECO:0000313" key="3">
    <source>
        <dbReference type="Proteomes" id="UP001499910"/>
    </source>
</evidence>
<name>A0ABP9LL06_9RHOB</name>
<protein>
    <submittedName>
        <fullName evidence="2">Uncharacterized protein</fullName>
    </submittedName>
</protein>
<dbReference type="RefSeq" id="WP_259554227.1">
    <property type="nucleotide sequence ID" value="NZ_BAABHW010000007.1"/>
</dbReference>
<keyword evidence="1" id="KW-1133">Transmembrane helix</keyword>
<feature type="transmembrane region" description="Helical" evidence="1">
    <location>
        <begin position="20"/>
        <end position="39"/>
    </location>
</feature>
<sequence length="67" mass="7071">MNYGSKPDPADTPQIALRRIAFGSFVAVSALCLMAFVSLGMAGITHAETECIDPSQVCVMPIDEVSP</sequence>
<dbReference type="EMBL" id="BAABHW010000007">
    <property type="protein sequence ID" value="GAA5080718.1"/>
    <property type="molecule type" value="Genomic_DNA"/>
</dbReference>
<gene>
    <name evidence="2" type="ORF">GCM10023209_34600</name>
</gene>
<keyword evidence="1" id="KW-0472">Membrane</keyword>
<comment type="caution">
    <text evidence="2">The sequence shown here is derived from an EMBL/GenBank/DDBJ whole genome shotgun (WGS) entry which is preliminary data.</text>
</comment>
<organism evidence="2 3">
    <name type="scientific">[Roseibacterium] beibuensis</name>
    <dbReference type="NCBI Taxonomy" id="1193142"/>
    <lineage>
        <taxon>Bacteria</taxon>
        <taxon>Pseudomonadati</taxon>
        <taxon>Pseudomonadota</taxon>
        <taxon>Alphaproteobacteria</taxon>
        <taxon>Rhodobacterales</taxon>
        <taxon>Roseobacteraceae</taxon>
        <taxon>Roseicyclus</taxon>
    </lineage>
</organism>
<dbReference type="Proteomes" id="UP001499910">
    <property type="component" value="Unassembled WGS sequence"/>
</dbReference>
<keyword evidence="3" id="KW-1185">Reference proteome</keyword>
<keyword evidence="1" id="KW-0812">Transmembrane</keyword>
<reference evidence="3" key="1">
    <citation type="journal article" date="2019" name="Int. J. Syst. Evol. Microbiol.">
        <title>The Global Catalogue of Microorganisms (GCM) 10K type strain sequencing project: providing services to taxonomists for standard genome sequencing and annotation.</title>
        <authorList>
            <consortium name="The Broad Institute Genomics Platform"/>
            <consortium name="The Broad Institute Genome Sequencing Center for Infectious Disease"/>
            <person name="Wu L."/>
            <person name="Ma J."/>
        </authorList>
    </citation>
    <scope>NUCLEOTIDE SEQUENCE [LARGE SCALE GENOMIC DNA]</scope>
    <source>
        <strain evidence="3">JCM 18015</strain>
    </source>
</reference>
<proteinExistence type="predicted"/>
<accession>A0ABP9LL06</accession>
<evidence type="ECO:0000256" key="1">
    <source>
        <dbReference type="SAM" id="Phobius"/>
    </source>
</evidence>